<dbReference type="RefSeq" id="WP_204662573.1">
    <property type="nucleotide sequence ID" value="NZ_JAFBDT010000004.1"/>
</dbReference>
<evidence type="ECO:0000256" key="2">
    <source>
        <dbReference type="ARBA" id="ARBA00022448"/>
    </source>
</evidence>
<evidence type="ECO:0000313" key="7">
    <source>
        <dbReference type="Proteomes" id="UP000767854"/>
    </source>
</evidence>
<protein>
    <submittedName>
        <fullName evidence="6">Zinc transport system substrate-binding protein</fullName>
    </submittedName>
</protein>
<evidence type="ECO:0000256" key="5">
    <source>
        <dbReference type="SAM" id="SignalP"/>
    </source>
</evidence>
<keyword evidence="3 5" id="KW-0732">Signal</keyword>
<dbReference type="InterPro" id="IPR006127">
    <property type="entry name" value="ZnuA-like"/>
</dbReference>
<keyword evidence="7" id="KW-1185">Reference proteome</keyword>
<dbReference type="PANTHER" id="PTHR42953">
    <property type="entry name" value="HIGH-AFFINITY ZINC UPTAKE SYSTEM PROTEIN ZNUA-RELATED"/>
    <property type="match status" value="1"/>
</dbReference>
<feature type="signal peptide" evidence="5">
    <location>
        <begin position="1"/>
        <end position="21"/>
    </location>
</feature>
<evidence type="ECO:0000256" key="4">
    <source>
        <dbReference type="RuleBase" id="RU003512"/>
    </source>
</evidence>
<dbReference type="InterPro" id="IPR050492">
    <property type="entry name" value="Bact_metal-bind_prot9"/>
</dbReference>
<comment type="similarity">
    <text evidence="1 4">Belongs to the bacterial solute-binding protein 9 family.</text>
</comment>
<evidence type="ECO:0000256" key="3">
    <source>
        <dbReference type="ARBA" id="ARBA00022729"/>
    </source>
</evidence>
<dbReference type="EMBL" id="JAFBDT010000004">
    <property type="protein sequence ID" value="MBM7561257.1"/>
    <property type="molecule type" value="Genomic_DNA"/>
</dbReference>
<sequence>MNKIGLLLIILLISMGISACAVDQEETPVASPEPLNSNEDTLTVVASLFPQYDFARQVIGDKGEVTLILPPGIEPHSFEPTPQEMVSLYGSDLFLYTGDVMEPWATRLVGDYEGVIVDLSENIDLTSVHEGHVHVHEDEHTHEDEHAHMMDPHYWTDPNFAIVMVETIRDAVIQIDPENQTFYKENADVLIQELTTLDEAIRHVVENSKSDTIISGGHFAFGYFVDRYHLKHISPYEGFSPDAEPSPQKLAQLIETIRETGANALFFEELIDPKIAKIIAEEAGVEMLLLHAAHNVTKDEKDQGKTYFDFMYENLDRLKIGLDYNE</sequence>
<keyword evidence="2 4" id="KW-0813">Transport</keyword>
<evidence type="ECO:0000313" key="6">
    <source>
        <dbReference type="EMBL" id="MBM7561257.1"/>
    </source>
</evidence>
<dbReference type="PRINTS" id="PR00690">
    <property type="entry name" value="ADHESNFAMILY"/>
</dbReference>
<accession>A0ABS2MPL3</accession>
<dbReference type="InterPro" id="IPR010916">
    <property type="entry name" value="TonB_box_CS"/>
</dbReference>
<dbReference type="PROSITE" id="PS00430">
    <property type="entry name" value="TONB_DEPENDENT_REC_1"/>
    <property type="match status" value="1"/>
</dbReference>
<dbReference type="SUPFAM" id="SSF53807">
    <property type="entry name" value="Helical backbone' metal receptor"/>
    <property type="match status" value="1"/>
</dbReference>
<evidence type="ECO:0000256" key="1">
    <source>
        <dbReference type="ARBA" id="ARBA00011028"/>
    </source>
</evidence>
<dbReference type="Gene3D" id="3.40.50.1980">
    <property type="entry name" value="Nitrogenase molybdenum iron protein domain"/>
    <property type="match status" value="2"/>
</dbReference>
<feature type="chain" id="PRO_5046666315" evidence="5">
    <location>
        <begin position="22"/>
        <end position="326"/>
    </location>
</feature>
<dbReference type="PANTHER" id="PTHR42953:SF3">
    <property type="entry name" value="HIGH-AFFINITY ZINC UPTAKE SYSTEM PROTEIN ZNUA"/>
    <property type="match status" value="1"/>
</dbReference>
<dbReference type="PROSITE" id="PS51257">
    <property type="entry name" value="PROKAR_LIPOPROTEIN"/>
    <property type="match status" value="1"/>
</dbReference>
<comment type="caution">
    <text evidence="6">The sequence shown here is derived from an EMBL/GenBank/DDBJ whole genome shotgun (WGS) entry which is preliminary data.</text>
</comment>
<organism evidence="6 7">
    <name type="scientific">Fusibacter tunisiensis</name>
    <dbReference type="NCBI Taxonomy" id="1008308"/>
    <lineage>
        <taxon>Bacteria</taxon>
        <taxon>Bacillati</taxon>
        <taxon>Bacillota</taxon>
        <taxon>Clostridia</taxon>
        <taxon>Eubacteriales</taxon>
        <taxon>Eubacteriales Family XII. Incertae Sedis</taxon>
        <taxon>Fusibacter</taxon>
    </lineage>
</organism>
<name>A0ABS2MPL3_9FIRM</name>
<dbReference type="PRINTS" id="PR00691">
    <property type="entry name" value="ADHESINB"/>
</dbReference>
<dbReference type="Pfam" id="PF01297">
    <property type="entry name" value="ZnuA"/>
    <property type="match status" value="1"/>
</dbReference>
<dbReference type="Proteomes" id="UP000767854">
    <property type="component" value="Unassembled WGS sequence"/>
</dbReference>
<dbReference type="InterPro" id="IPR006129">
    <property type="entry name" value="AdhesinB"/>
</dbReference>
<reference evidence="6 7" key="1">
    <citation type="submission" date="2021-01" db="EMBL/GenBank/DDBJ databases">
        <title>Genomic Encyclopedia of Type Strains, Phase IV (KMG-IV): sequencing the most valuable type-strain genomes for metagenomic binning, comparative biology and taxonomic classification.</title>
        <authorList>
            <person name="Goeker M."/>
        </authorList>
    </citation>
    <scope>NUCLEOTIDE SEQUENCE [LARGE SCALE GENOMIC DNA]</scope>
    <source>
        <strain evidence="6 7">DSM 24436</strain>
    </source>
</reference>
<proteinExistence type="inferred from homology"/>
<dbReference type="InterPro" id="IPR006128">
    <property type="entry name" value="Lipoprotein_PsaA-like"/>
</dbReference>
<gene>
    <name evidence="6" type="ORF">JOC49_000777</name>
</gene>